<dbReference type="EMBL" id="JAACFV010000006">
    <property type="protein sequence ID" value="KAF7513393.1"/>
    <property type="molecule type" value="Genomic_DNA"/>
</dbReference>
<evidence type="ECO:0000256" key="6">
    <source>
        <dbReference type="SAM" id="Phobius"/>
    </source>
</evidence>
<keyword evidence="4 6" id="KW-0472">Membrane</keyword>
<feature type="transmembrane region" description="Helical" evidence="6">
    <location>
        <begin position="273"/>
        <end position="291"/>
    </location>
</feature>
<proteinExistence type="predicted"/>
<evidence type="ECO:0000259" key="7">
    <source>
        <dbReference type="Pfam" id="PF04116"/>
    </source>
</evidence>
<keyword evidence="2 6" id="KW-0812">Transmembrane</keyword>
<dbReference type="Pfam" id="PF04116">
    <property type="entry name" value="FA_hydroxylase"/>
    <property type="match status" value="1"/>
</dbReference>
<dbReference type="InterPro" id="IPR006694">
    <property type="entry name" value="Fatty_acid_hydroxylase"/>
</dbReference>
<keyword evidence="3 6" id="KW-1133">Transmembrane helix</keyword>
<evidence type="ECO:0000256" key="3">
    <source>
        <dbReference type="ARBA" id="ARBA00022989"/>
    </source>
</evidence>
<gene>
    <name evidence="8" type="ORF">GJ744_009814</name>
</gene>
<feature type="transmembrane region" description="Helical" evidence="6">
    <location>
        <begin position="49"/>
        <end position="70"/>
    </location>
</feature>
<evidence type="ECO:0000256" key="4">
    <source>
        <dbReference type="ARBA" id="ARBA00023136"/>
    </source>
</evidence>
<feature type="transmembrane region" description="Helical" evidence="6">
    <location>
        <begin position="82"/>
        <end position="99"/>
    </location>
</feature>
<comment type="caution">
    <text evidence="8">The sequence shown here is derived from an EMBL/GenBank/DDBJ whole genome shotgun (WGS) entry which is preliminary data.</text>
</comment>
<dbReference type="OrthoDB" id="408954at2759"/>
<dbReference type="GO" id="GO:0008610">
    <property type="term" value="P:lipid biosynthetic process"/>
    <property type="evidence" value="ECO:0007669"/>
    <property type="project" value="InterPro"/>
</dbReference>
<dbReference type="PANTHER" id="PTHR11863">
    <property type="entry name" value="STEROL DESATURASE"/>
    <property type="match status" value="1"/>
</dbReference>
<evidence type="ECO:0000313" key="8">
    <source>
        <dbReference type="EMBL" id="KAF7513393.1"/>
    </source>
</evidence>
<evidence type="ECO:0000256" key="5">
    <source>
        <dbReference type="SAM" id="MobiDB-lite"/>
    </source>
</evidence>
<evidence type="ECO:0000256" key="2">
    <source>
        <dbReference type="ARBA" id="ARBA00022692"/>
    </source>
</evidence>
<dbReference type="Proteomes" id="UP000606974">
    <property type="component" value="Unassembled WGS sequence"/>
</dbReference>
<feature type="region of interest" description="Disordered" evidence="5">
    <location>
        <begin position="368"/>
        <end position="387"/>
    </location>
</feature>
<dbReference type="InterPro" id="IPR050307">
    <property type="entry name" value="Sterol_Desaturase_Related"/>
</dbReference>
<protein>
    <recommendedName>
        <fullName evidence="7">Fatty acid hydroxylase domain-containing protein</fullName>
    </recommendedName>
</protein>
<feature type="domain" description="Fatty acid hydroxylase" evidence="7">
    <location>
        <begin position="209"/>
        <end position="340"/>
    </location>
</feature>
<feature type="compositionally biased region" description="Basic residues" evidence="5">
    <location>
        <begin position="370"/>
        <end position="387"/>
    </location>
</feature>
<comment type="subcellular location">
    <subcellularLocation>
        <location evidence="1">Membrane</location>
    </subcellularLocation>
</comment>
<keyword evidence="9" id="KW-1185">Reference proteome</keyword>
<dbReference type="GO" id="GO:0016491">
    <property type="term" value="F:oxidoreductase activity"/>
    <property type="evidence" value="ECO:0007669"/>
    <property type="project" value="InterPro"/>
</dbReference>
<accession>A0A8H7AQH9</accession>
<evidence type="ECO:0000256" key="1">
    <source>
        <dbReference type="ARBA" id="ARBA00004370"/>
    </source>
</evidence>
<dbReference type="GO" id="GO:0016020">
    <property type="term" value="C:membrane"/>
    <property type="evidence" value="ECO:0007669"/>
    <property type="project" value="UniProtKB-SubCell"/>
</dbReference>
<feature type="transmembrane region" description="Helical" evidence="6">
    <location>
        <begin position="111"/>
        <end position="128"/>
    </location>
</feature>
<dbReference type="AlphaFoldDB" id="A0A8H7AQH9"/>
<dbReference type="GO" id="GO:0005506">
    <property type="term" value="F:iron ion binding"/>
    <property type="evidence" value="ECO:0007669"/>
    <property type="project" value="InterPro"/>
</dbReference>
<feature type="transmembrane region" description="Helical" evidence="6">
    <location>
        <begin position="160"/>
        <end position="181"/>
    </location>
</feature>
<sequence length="387" mass="42971">MYSLNPLHYLPCTLSKVLPTALTPSACQTPPSILSTAYNTLTSPLSATYISLGAAMDALLSLPFLSFLLIPTMTSYSTSLNLLFFYLTWSTLVLSHPPLRLEIVATLAVRILFYIVPSTFFLLFDALLPGAAEGLKAMGSTGLPLKNAKRERSVMVGKRVLWSLANLFQGVLLQAGVEVLLTRFLGTKSALKVTTSLPMPWGIFMDLLRGWVFREIFGYVLHRYALHDARSPLTQYHEGWYHSIAAPFPMSASYDHPIAYIFRNFLPTFGPALLFRFHLLTYIIFLILVSLEETFVHSGYSTMPTNFILGGIARRADAHVVSGGEGNFGPWGIIDWVCGTTVGADVIDDLRAEAENHDMEGKVDMAVEKAKRKGGQLKARTRRRRET</sequence>
<evidence type="ECO:0000313" key="9">
    <source>
        <dbReference type="Proteomes" id="UP000606974"/>
    </source>
</evidence>
<reference evidence="8" key="1">
    <citation type="submission" date="2020-02" db="EMBL/GenBank/DDBJ databases">
        <authorList>
            <person name="Palmer J.M."/>
        </authorList>
    </citation>
    <scope>NUCLEOTIDE SEQUENCE</scope>
    <source>
        <strain evidence="8">EPUS1.4</strain>
        <tissue evidence="8">Thallus</tissue>
    </source>
</reference>
<organism evidence="8 9">
    <name type="scientific">Endocarpon pusillum</name>
    <dbReference type="NCBI Taxonomy" id="364733"/>
    <lineage>
        <taxon>Eukaryota</taxon>
        <taxon>Fungi</taxon>
        <taxon>Dikarya</taxon>
        <taxon>Ascomycota</taxon>
        <taxon>Pezizomycotina</taxon>
        <taxon>Eurotiomycetes</taxon>
        <taxon>Chaetothyriomycetidae</taxon>
        <taxon>Verrucariales</taxon>
        <taxon>Verrucariaceae</taxon>
        <taxon>Endocarpon</taxon>
    </lineage>
</organism>
<name>A0A8H7AQH9_9EURO</name>